<proteinExistence type="predicted"/>
<protein>
    <submittedName>
        <fullName evidence="1">Uncharacterized protein</fullName>
    </submittedName>
</protein>
<organism evidence="1 2">
    <name type="scientific">Novosphingobium nitrogenifigens DSM 19370</name>
    <dbReference type="NCBI Taxonomy" id="983920"/>
    <lineage>
        <taxon>Bacteria</taxon>
        <taxon>Pseudomonadati</taxon>
        <taxon>Pseudomonadota</taxon>
        <taxon>Alphaproteobacteria</taxon>
        <taxon>Sphingomonadales</taxon>
        <taxon>Sphingomonadaceae</taxon>
        <taxon>Novosphingobium</taxon>
    </lineage>
</organism>
<evidence type="ECO:0000313" key="2">
    <source>
        <dbReference type="Proteomes" id="UP000004728"/>
    </source>
</evidence>
<accession>F1Z865</accession>
<sequence>MADAAKNVGRALGAGARKRKGQASTGMIRKAVVCAQLYIYGQI</sequence>
<comment type="caution">
    <text evidence="1">The sequence shown here is derived from an EMBL/GenBank/DDBJ whole genome shotgun (WGS) entry which is preliminary data.</text>
</comment>
<gene>
    <name evidence="1" type="ORF">Y88_1223</name>
</gene>
<name>F1Z865_9SPHN</name>
<keyword evidence="2" id="KW-1185">Reference proteome</keyword>
<dbReference type="AlphaFoldDB" id="F1Z865"/>
<dbReference type="InParanoid" id="F1Z865"/>
<dbReference type="STRING" id="983920.Y88_1223"/>
<evidence type="ECO:0000313" key="1">
    <source>
        <dbReference type="EMBL" id="EGD59161.1"/>
    </source>
</evidence>
<dbReference type="EMBL" id="AEWJ01000037">
    <property type="protein sequence ID" value="EGD59161.1"/>
    <property type="molecule type" value="Genomic_DNA"/>
</dbReference>
<dbReference type="Proteomes" id="UP000004728">
    <property type="component" value="Unassembled WGS sequence"/>
</dbReference>
<reference evidence="1 2" key="1">
    <citation type="journal article" date="2012" name="J. Bacteriol.">
        <title>Draft Genome Sequence of Novosphingobium nitrogenifigens Y88T.</title>
        <authorList>
            <person name="Strabala T.J."/>
            <person name="Macdonald L."/>
            <person name="Liu V."/>
            <person name="Smit A.M."/>
        </authorList>
    </citation>
    <scope>NUCLEOTIDE SEQUENCE [LARGE SCALE GENOMIC DNA]</scope>
    <source>
        <strain evidence="1 2">DSM 19370</strain>
    </source>
</reference>
<dbReference type="HOGENOM" id="CLU_3236795_0_0_5"/>